<protein>
    <submittedName>
        <fullName evidence="2">Bacteriophage CI repressor helix-turn-helix domain-containing protein</fullName>
    </submittedName>
</protein>
<evidence type="ECO:0000259" key="1">
    <source>
        <dbReference type="Pfam" id="PF07022"/>
    </source>
</evidence>
<dbReference type="Gene3D" id="1.10.260.40">
    <property type="entry name" value="lambda repressor-like DNA-binding domains"/>
    <property type="match status" value="1"/>
</dbReference>
<keyword evidence="3" id="KW-1185">Reference proteome</keyword>
<dbReference type="RefSeq" id="WP_091307406.1">
    <property type="nucleotide sequence ID" value="NZ_CBCSJU010000001.1"/>
</dbReference>
<name>A0A1H6QS69_9FLAO</name>
<dbReference type="GO" id="GO:0045892">
    <property type="term" value="P:negative regulation of DNA-templated transcription"/>
    <property type="evidence" value="ECO:0007669"/>
    <property type="project" value="InterPro"/>
</dbReference>
<dbReference type="AlphaFoldDB" id="A0A1H6QS69"/>
<dbReference type="EMBL" id="FNYA01000001">
    <property type="protein sequence ID" value="SEI43027.1"/>
    <property type="molecule type" value="Genomic_DNA"/>
</dbReference>
<dbReference type="GO" id="GO:0003677">
    <property type="term" value="F:DNA binding"/>
    <property type="evidence" value="ECO:0007669"/>
    <property type="project" value="InterPro"/>
</dbReference>
<dbReference type="InterPro" id="IPR010982">
    <property type="entry name" value="Lambda_DNA-bd_dom_sf"/>
</dbReference>
<sequence>MQENNPQIAKNIINRLKKSLKVETDTRLSEILNIKPNTISSWKKRNTLDYSKIIDKCVELNIDLNLIFSENLTNFEQETFTPIVSKDLIYQYTSGKLMDSLEVLPTMKFPYLKNKESIAFQIDKSLIDARFNKDCFAICEKTSLNNIIDNDIVIVISNKLGFFVTKIKPSLGDTEKFIISIDNGLPFNKKISIATKDIDELWKVTGILSFV</sequence>
<accession>A0A1H6QS69</accession>
<proteinExistence type="predicted"/>
<dbReference type="STRING" id="402734.SAMN05660918_0522"/>
<gene>
    <name evidence="2" type="ORF">SAMN05660918_0522</name>
</gene>
<evidence type="ECO:0000313" key="3">
    <source>
        <dbReference type="Proteomes" id="UP000199702"/>
    </source>
</evidence>
<dbReference type="Proteomes" id="UP000199702">
    <property type="component" value="Unassembled WGS sequence"/>
</dbReference>
<reference evidence="3" key="1">
    <citation type="submission" date="2016-10" db="EMBL/GenBank/DDBJ databases">
        <authorList>
            <person name="Varghese N."/>
            <person name="Submissions S."/>
        </authorList>
    </citation>
    <scope>NUCLEOTIDE SEQUENCE [LARGE SCALE GENOMIC DNA]</scope>
    <source>
        <strain evidence="3">DSM 17934</strain>
    </source>
</reference>
<dbReference type="Pfam" id="PF07022">
    <property type="entry name" value="Phage_CI_repr"/>
    <property type="match status" value="1"/>
</dbReference>
<organism evidence="2 3">
    <name type="scientific">Flavobacterium terrigena</name>
    <dbReference type="NCBI Taxonomy" id="402734"/>
    <lineage>
        <taxon>Bacteria</taxon>
        <taxon>Pseudomonadati</taxon>
        <taxon>Bacteroidota</taxon>
        <taxon>Flavobacteriia</taxon>
        <taxon>Flavobacteriales</taxon>
        <taxon>Flavobacteriaceae</taxon>
        <taxon>Flavobacterium</taxon>
    </lineage>
</organism>
<feature type="domain" description="Bacteriophage CI repressor N-terminal" evidence="1">
    <location>
        <begin position="12"/>
        <end position="66"/>
    </location>
</feature>
<dbReference type="InterPro" id="IPR010744">
    <property type="entry name" value="Phage_CI_N"/>
</dbReference>
<dbReference type="OrthoDB" id="1425504at2"/>
<evidence type="ECO:0000313" key="2">
    <source>
        <dbReference type="EMBL" id="SEI43027.1"/>
    </source>
</evidence>